<dbReference type="AlphaFoldDB" id="A0A327ZF88"/>
<dbReference type="SUPFAM" id="SSF47336">
    <property type="entry name" value="ACP-like"/>
    <property type="match status" value="1"/>
</dbReference>
<dbReference type="RefSeq" id="WP_111649265.1">
    <property type="nucleotide sequence ID" value="NZ_JACHWI010000002.1"/>
</dbReference>
<name>A0A327ZF88_9ACTN</name>
<protein>
    <submittedName>
        <fullName evidence="2">Aryl carrier-like protein</fullName>
    </submittedName>
</protein>
<dbReference type="Pfam" id="PF00550">
    <property type="entry name" value="PP-binding"/>
    <property type="match status" value="1"/>
</dbReference>
<organism evidence="2 3">
    <name type="scientific">Actinoplanes lutulentus</name>
    <dbReference type="NCBI Taxonomy" id="1287878"/>
    <lineage>
        <taxon>Bacteria</taxon>
        <taxon>Bacillati</taxon>
        <taxon>Actinomycetota</taxon>
        <taxon>Actinomycetes</taxon>
        <taxon>Micromonosporales</taxon>
        <taxon>Micromonosporaceae</taxon>
        <taxon>Actinoplanes</taxon>
    </lineage>
</organism>
<dbReference type="Proteomes" id="UP000249341">
    <property type="component" value="Unassembled WGS sequence"/>
</dbReference>
<dbReference type="PROSITE" id="PS50075">
    <property type="entry name" value="CARRIER"/>
    <property type="match status" value="1"/>
</dbReference>
<reference evidence="2 3" key="1">
    <citation type="submission" date="2018-06" db="EMBL/GenBank/DDBJ databases">
        <title>Genomic Encyclopedia of Type Strains, Phase III (KMG-III): the genomes of soil and plant-associated and newly described type strains.</title>
        <authorList>
            <person name="Whitman W."/>
        </authorList>
    </citation>
    <scope>NUCLEOTIDE SEQUENCE [LARGE SCALE GENOMIC DNA]</scope>
    <source>
        <strain evidence="2 3">CGMCC 4.7090</strain>
    </source>
</reference>
<comment type="caution">
    <text evidence="2">The sequence shown here is derived from an EMBL/GenBank/DDBJ whole genome shotgun (WGS) entry which is preliminary data.</text>
</comment>
<evidence type="ECO:0000313" key="3">
    <source>
        <dbReference type="Proteomes" id="UP000249341"/>
    </source>
</evidence>
<dbReference type="InterPro" id="IPR009081">
    <property type="entry name" value="PP-bd_ACP"/>
</dbReference>
<dbReference type="EMBL" id="QLMJ01000005">
    <property type="protein sequence ID" value="RAK38135.1"/>
    <property type="molecule type" value="Genomic_DNA"/>
</dbReference>
<evidence type="ECO:0000259" key="1">
    <source>
        <dbReference type="PROSITE" id="PS50075"/>
    </source>
</evidence>
<feature type="domain" description="Carrier" evidence="1">
    <location>
        <begin position="1"/>
        <end position="77"/>
    </location>
</feature>
<gene>
    <name evidence="2" type="ORF">B0I29_10581</name>
</gene>
<sequence length="106" mass="11297">MTAPLDKERLRRDIAEVLDEDPADLGDDENLIDRGLDSIRVLMLSARWREDGHDIGFLDLADEPTIAAWASVADNSAGKPANKSAGEAADKATDIAAGKAAENVNP</sequence>
<dbReference type="InterPro" id="IPR036736">
    <property type="entry name" value="ACP-like_sf"/>
</dbReference>
<proteinExistence type="predicted"/>
<dbReference type="OrthoDB" id="2455700at2"/>
<accession>A0A327ZF88</accession>
<dbReference type="Gene3D" id="1.10.1200.10">
    <property type="entry name" value="ACP-like"/>
    <property type="match status" value="1"/>
</dbReference>
<keyword evidence="3" id="KW-1185">Reference proteome</keyword>
<evidence type="ECO:0000313" key="2">
    <source>
        <dbReference type="EMBL" id="RAK38135.1"/>
    </source>
</evidence>